<dbReference type="PROSITE" id="PS00211">
    <property type="entry name" value="ABC_TRANSPORTER_1"/>
    <property type="match status" value="1"/>
</dbReference>
<protein>
    <submittedName>
        <fullName evidence="6">Peptide/nickel transport system ATP-binding protein</fullName>
    </submittedName>
</protein>
<feature type="domain" description="ABC transporter" evidence="5">
    <location>
        <begin position="4"/>
        <end position="249"/>
    </location>
</feature>
<dbReference type="GO" id="GO:0005524">
    <property type="term" value="F:ATP binding"/>
    <property type="evidence" value="ECO:0007669"/>
    <property type="project" value="UniProtKB-KW"/>
</dbReference>
<keyword evidence="3" id="KW-0547">Nucleotide-binding</keyword>
<evidence type="ECO:0000313" key="7">
    <source>
        <dbReference type="Proteomes" id="UP001206128"/>
    </source>
</evidence>
<evidence type="ECO:0000259" key="5">
    <source>
        <dbReference type="PROSITE" id="PS50893"/>
    </source>
</evidence>
<dbReference type="InterPro" id="IPR003593">
    <property type="entry name" value="AAA+_ATPase"/>
</dbReference>
<accession>A0AAE3GGG2</accession>
<dbReference type="PANTHER" id="PTHR43776:SF7">
    <property type="entry name" value="D,D-DIPEPTIDE TRANSPORT ATP-BINDING PROTEIN DDPF-RELATED"/>
    <property type="match status" value="1"/>
</dbReference>
<dbReference type="InterPro" id="IPR027417">
    <property type="entry name" value="P-loop_NTPase"/>
</dbReference>
<evidence type="ECO:0000256" key="1">
    <source>
        <dbReference type="ARBA" id="ARBA00005417"/>
    </source>
</evidence>
<sequence length="533" mass="55903">MTALEVADLSVTFPGLHAVRGVSLRVAAGECLALVGESGSGKSVTARALLGLAQRQARVSATRLEIAGRDARAWTRRDWRRARGRLVGFVQQDALGALDPLRRIGQELAEALRLHHRLTPARLCRRSVELLESVGVPDPARRLDQYPHELSGGLRQRVLIATALAGRPAFLVADEPTTALDTTVQRQLLALLREITEAGTGVLLISHDLAAVGAVADRVAVLRDGRIVEQGPTRQVLGAPAHEYTRALLAAVPSAHAPGSRLSTAVFDLARVSPSRPPAGSGEPLVRLSGAGKVFARPDGTELVALAGVDLTVPAGAVVGVVGGSGSGKSTLARLILGLDTPDQGSVQRCGHADRRAGVQAVFQDPLGSFDPRYTVRRVLAEALAAGGVPRRQRPAHARELLAAVGLAASVLDRRPLDLSGGQRQRVAVARALAPAPALLVCDEAVSALDVSVQAQIVDLLLEVRRAWGLGVLFISHDLGVVRHVSDHVVVVHAGRVVEAGPAEQVLGAPAHEHTRQLLAAVPRLPALQAGQA</sequence>
<dbReference type="PANTHER" id="PTHR43776">
    <property type="entry name" value="TRANSPORT ATP-BINDING PROTEIN"/>
    <property type="match status" value="1"/>
</dbReference>
<gene>
    <name evidence="6" type="ORF">LX83_004664</name>
</gene>
<dbReference type="InterPro" id="IPR013563">
    <property type="entry name" value="Oligopep_ABC_C"/>
</dbReference>
<dbReference type="AlphaFoldDB" id="A0AAE3GGG2"/>
<evidence type="ECO:0000313" key="6">
    <source>
        <dbReference type="EMBL" id="MCP2167791.1"/>
    </source>
</evidence>
<dbReference type="CDD" id="cd03257">
    <property type="entry name" value="ABC_NikE_OppD_transporters"/>
    <property type="match status" value="1"/>
</dbReference>
<dbReference type="Gene3D" id="3.40.50.300">
    <property type="entry name" value="P-loop containing nucleotide triphosphate hydrolases"/>
    <property type="match status" value="2"/>
</dbReference>
<evidence type="ECO:0000256" key="4">
    <source>
        <dbReference type="ARBA" id="ARBA00022840"/>
    </source>
</evidence>
<dbReference type="Pfam" id="PF08352">
    <property type="entry name" value="oligo_HPY"/>
    <property type="match status" value="2"/>
</dbReference>
<dbReference type="Pfam" id="PF00005">
    <property type="entry name" value="ABC_tran"/>
    <property type="match status" value="2"/>
</dbReference>
<dbReference type="EMBL" id="JAMTCK010000011">
    <property type="protein sequence ID" value="MCP2167791.1"/>
    <property type="molecule type" value="Genomic_DNA"/>
</dbReference>
<dbReference type="GO" id="GO:0016887">
    <property type="term" value="F:ATP hydrolysis activity"/>
    <property type="evidence" value="ECO:0007669"/>
    <property type="project" value="InterPro"/>
</dbReference>
<dbReference type="GO" id="GO:0055085">
    <property type="term" value="P:transmembrane transport"/>
    <property type="evidence" value="ECO:0007669"/>
    <property type="project" value="UniProtKB-ARBA"/>
</dbReference>
<dbReference type="InterPro" id="IPR017871">
    <property type="entry name" value="ABC_transporter-like_CS"/>
</dbReference>
<keyword evidence="4 6" id="KW-0067">ATP-binding</keyword>
<comment type="similarity">
    <text evidence="1">Belongs to the ABC transporter superfamily.</text>
</comment>
<dbReference type="Proteomes" id="UP001206128">
    <property type="component" value="Unassembled WGS sequence"/>
</dbReference>
<keyword evidence="7" id="KW-1185">Reference proteome</keyword>
<dbReference type="PROSITE" id="PS50893">
    <property type="entry name" value="ABC_TRANSPORTER_2"/>
    <property type="match status" value="2"/>
</dbReference>
<organism evidence="6 7">
    <name type="scientific">Goodfellowiella coeruleoviolacea</name>
    <dbReference type="NCBI Taxonomy" id="334858"/>
    <lineage>
        <taxon>Bacteria</taxon>
        <taxon>Bacillati</taxon>
        <taxon>Actinomycetota</taxon>
        <taxon>Actinomycetes</taxon>
        <taxon>Pseudonocardiales</taxon>
        <taxon>Pseudonocardiaceae</taxon>
        <taxon>Goodfellowiella</taxon>
    </lineage>
</organism>
<reference evidence="6" key="1">
    <citation type="submission" date="2022-06" db="EMBL/GenBank/DDBJ databases">
        <title>Genomic Encyclopedia of Archaeal and Bacterial Type Strains, Phase II (KMG-II): from individual species to whole genera.</title>
        <authorList>
            <person name="Goeker M."/>
        </authorList>
    </citation>
    <scope>NUCLEOTIDE SEQUENCE</scope>
    <source>
        <strain evidence="6">DSM 43935</strain>
    </source>
</reference>
<proteinExistence type="inferred from homology"/>
<dbReference type="InterPro" id="IPR003439">
    <property type="entry name" value="ABC_transporter-like_ATP-bd"/>
</dbReference>
<evidence type="ECO:0000256" key="3">
    <source>
        <dbReference type="ARBA" id="ARBA00022741"/>
    </source>
</evidence>
<dbReference type="GO" id="GO:0015833">
    <property type="term" value="P:peptide transport"/>
    <property type="evidence" value="ECO:0007669"/>
    <property type="project" value="InterPro"/>
</dbReference>
<dbReference type="InterPro" id="IPR050319">
    <property type="entry name" value="ABC_transp_ATP-bind"/>
</dbReference>
<name>A0AAE3GGG2_9PSEU</name>
<dbReference type="SMART" id="SM00382">
    <property type="entry name" value="AAA"/>
    <property type="match status" value="2"/>
</dbReference>
<dbReference type="SUPFAM" id="SSF52540">
    <property type="entry name" value="P-loop containing nucleoside triphosphate hydrolases"/>
    <property type="match status" value="2"/>
</dbReference>
<feature type="domain" description="ABC transporter" evidence="5">
    <location>
        <begin position="286"/>
        <end position="519"/>
    </location>
</feature>
<comment type="caution">
    <text evidence="6">The sequence shown here is derived from an EMBL/GenBank/DDBJ whole genome shotgun (WGS) entry which is preliminary data.</text>
</comment>
<dbReference type="RefSeq" id="WP_253775001.1">
    <property type="nucleotide sequence ID" value="NZ_JAMTCK010000011.1"/>
</dbReference>
<keyword evidence="2" id="KW-0813">Transport</keyword>
<evidence type="ECO:0000256" key="2">
    <source>
        <dbReference type="ARBA" id="ARBA00022448"/>
    </source>
</evidence>